<accession>A0AA38MJL5</accession>
<dbReference type="GO" id="GO:0005634">
    <property type="term" value="C:nucleus"/>
    <property type="evidence" value="ECO:0007669"/>
    <property type="project" value="TreeGrafter"/>
</dbReference>
<protein>
    <recommendedName>
        <fullName evidence="4">Myb-like domain-containing protein</fullName>
    </recommendedName>
</protein>
<dbReference type="Gene3D" id="1.10.10.60">
    <property type="entry name" value="Homeodomain-like"/>
    <property type="match status" value="1"/>
</dbReference>
<keyword evidence="1" id="KW-0238">DNA-binding</keyword>
<name>A0AA38MJL5_9CUCU</name>
<reference evidence="5" key="1">
    <citation type="journal article" date="2023" name="G3 (Bethesda)">
        <title>Whole genome assemblies of Zophobas morio and Tenebrio molitor.</title>
        <authorList>
            <person name="Kaur S."/>
            <person name="Stinson S.A."/>
            <person name="diCenzo G.C."/>
        </authorList>
    </citation>
    <scope>NUCLEOTIDE SEQUENCE</scope>
    <source>
        <strain evidence="5">QUZm001</strain>
    </source>
</reference>
<evidence type="ECO:0000313" key="6">
    <source>
        <dbReference type="Proteomes" id="UP001168821"/>
    </source>
</evidence>
<dbReference type="InterPro" id="IPR001005">
    <property type="entry name" value="SANT/Myb"/>
</dbReference>
<keyword evidence="6" id="KW-1185">Reference proteome</keyword>
<dbReference type="GO" id="GO:0003682">
    <property type="term" value="F:chromatin binding"/>
    <property type="evidence" value="ECO:0007669"/>
    <property type="project" value="InterPro"/>
</dbReference>
<feature type="region of interest" description="Disordered" evidence="3">
    <location>
        <begin position="675"/>
        <end position="708"/>
    </location>
</feature>
<evidence type="ECO:0000256" key="3">
    <source>
        <dbReference type="SAM" id="MobiDB-lite"/>
    </source>
</evidence>
<proteinExistence type="predicted"/>
<dbReference type="SMART" id="SM00717">
    <property type="entry name" value="SANT"/>
    <property type="match status" value="1"/>
</dbReference>
<dbReference type="PANTHER" id="PTHR21677:SF1">
    <property type="entry name" value="PROTEIN CRAMPED-LIKE"/>
    <property type="match status" value="1"/>
</dbReference>
<comment type="caution">
    <text evidence="5">The sequence shown here is derived from an EMBL/GenBank/DDBJ whole genome shotgun (WGS) entry which is preliminary data.</text>
</comment>
<dbReference type="InterPro" id="IPR055315">
    <property type="entry name" value="Cramped-like"/>
</dbReference>
<sequence>MTENGTHDLPNCKDFLAQIGPIDTLLGSVSYNEIDNTDGKPQQLRTSARVFKKMKFDLSVSAALEKSKEKKEEVKPEEVKPEVKKYVSTLWISEEKKMFFEALNEFGKDFESIHSYICTRLKKKGIPDDQLKTKPQIRHFYYKTFHMLSGNLKFNEKVPKNVQELYTLINYGELRKKVGSVSKKCMSRVGELINNGYIALRVKGKMIKVKTPMCRALRRLNQLDEKYDDLKLPTRVLVELRPKDMVSFLKVQSIAQNPRIKVALALQKRLSSLITCMNTRWKSSEAVVYDKAVISTNPITKDRVPEQKVIDENSLLLNPLLRLSPPPDAHVELPSIDISEYFTGQSISLRAFEMRKGVRTQEEIKKEEPDIKTEKSPTKPTNDEIISGESAKTSVNKSVNEAVNTILSLQETHTKIDSKNDSKNNIVKVNPKDVPLEEKKARISQIREGWTVETCGSLTIGELYLMFGVDSRLVLEYNWDPLKVKSQDDEITEDCKISIKKENSVKISMKKENDLTNSPKKENDLTNSLKKLLSLAKLHSTKPVVKCSCGHVCGVNTTSATTSSKSTPQFKKPATTKVVKKTPVVHEKTAVEEKLENTNANPPPVVKEQPNDDFEEDRHFLATTNSVVQFMNQRDSINKLNRARGRSRYKQLVVERKLVPNKSESKHQIVTMNIVSQDNTPSVELNNKGNSDDTSNNSGLPSLLRGDTKVDTGKVVEDTCVSEKSFSGFLDDNPSSNLSGISKILKENENQWINSDVADYSLSSLLGHLDCPTKNEDTQMSQLSQDVDAQLRTLLIETSVDYTAKFADLAAQVVDNKK</sequence>
<feature type="compositionally biased region" description="Basic and acidic residues" evidence="3">
    <location>
        <begin position="360"/>
        <end position="377"/>
    </location>
</feature>
<dbReference type="PANTHER" id="PTHR21677">
    <property type="entry name" value="CRAMPED PROTEIN"/>
    <property type="match status" value="1"/>
</dbReference>
<dbReference type="GO" id="GO:0003677">
    <property type="term" value="F:DNA binding"/>
    <property type="evidence" value="ECO:0007669"/>
    <property type="project" value="UniProtKB-KW"/>
</dbReference>
<organism evidence="5 6">
    <name type="scientific">Zophobas morio</name>
    <dbReference type="NCBI Taxonomy" id="2755281"/>
    <lineage>
        <taxon>Eukaryota</taxon>
        <taxon>Metazoa</taxon>
        <taxon>Ecdysozoa</taxon>
        <taxon>Arthropoda</taxon>
        <taxon>Hexapoda</taxon>
        <taxon>Insecta</taxon>
        <taxon>Pterygota</taxon>
        <taxon>Neoptera</taxon>
        <taxon>Endopterygota</taxon>
        <taxon>Coleoptera</taxon>
        <taxon>Polyphaga</taxon>
        <taxon>Cucujiformia</taxon>
        <taxon>Tenebrionidae</taxon>
        <taxon>Zophobas</taxon>
    </lineage>
</organism>
<dbReference type="GO" id="GO:0007389">
    <property type="term" value="P:pattern specification process"/>
    <property type="evidence" value="ECO:0007669"/>
    <property type="project" value="TreeGrafter"/>
</dbReference>
<feature type="compositionally biased region" description="Polar residues" evidence="3">
    <location>
        <begin position="675"/>
        <end position="700"/>
    </location>
</feature>
<gene>
    <name evidence="5" type="ORF">Zmor_010273</name>
</gene>
<evidence type="ECO:0000259" key="4">
    <source>
        <dbReference type="SMART" id="SM00717"/>
    </source>
</evidence>
<evidence type="ECO:0000256" key="2">
    <source>
        <dbReference type="ARBA" id="ARBA00023242"/>
    </source>
</evidence>
<evidence type="ECO:0000313" key="5">
    <source>
        <dbReference type="EMBL" id="KAJ3658539.1"/>
    </source>
</evidence>
<feature type="region of interest" description="Disordered" evidence="3">
    <location>
        <begin position="360"/>
        <end position="385"/>
    </location>
</feature>
<evidence type="ECO:0000256" key="1">
    <source>
        <dbReference type="ARBA" id="ARBA00023125"/>
    </source>
</evidence>
<dbReference type="EMBL" id="JALNTZ010000003">
    <property type="protein sequence ID" value="KAJ3658539.1"/>
    <property type="molecule type" value="Genomic_DNA"/>
</dbReference>
<dbReference type="AlphaFoldDB" id="A0AA38MJL5"/>
<dbReference type="Proteomes" id="UP001168821">
    <property type="component" value="Unassembled WGS sequence"/>
</dbReference>
<keyword evidence="2" id="KW-0539">Nucleus</keyword>
<feature type="domain" description="Myb-like" evidence="4">
    <location>
        <begin position="87"/>
        <end position="147"/>
    </location>
</feature>